<reference evidence="3" key="1">
    <citation type="submission" date="2022-10" db="EMBL/GenBank/DDBJ databases">
        <title>Characterization and whole genome sequencing of a new Roseateles species, isolated from fresh water.</title>
        <authorList>
            <person name="Guliayeva D.Y."/>
            <person name="Akhremchuk A.E."/>
            <person name="Sikolenko M.A."/>
            <person name="Valentovich L.N."/>
            <person name="Sidarenka A.V."/>
        </authorList>
    </citation>
    <scope>NUCLEOTIDE SEQUENCE</scope>
    <source>
        <strain evidence="3">BIM B-1768</strain>
    </source>
</reference>
<sequence length="327" mass="35519">MSSPTSNAPSTRPCTLPASPPVPGPVHAAVAPDKRPVPHRPFRFSTFSAEQLVAIHDLALRSGFHGAAAPSPASGEATAGGCGQCKTPGGCGRAKAQPLEAELRAAAVGTPAGIEIARTSRPTQGPARRALGDGNPPMDLLRGPPVSVDPDMDANDLLTQWARWNHRCNASLWYEEDLARRTRVPDSEIAASKRAIDRYNQQRNDAVERMDGLIMEALQRADIPRSEDAPLHSETPGAMIDRLSILALKIQAMTAQALREDVEPPHRTQCLQRAAVLEQQRRDLTGCLSRLMRDLAAGRVRFNLYRQYKMYNDPTLNPALVAEARQA</sequence>
<dbReference type="Proteomes" id="UP001064933">
    <property type="component" value="Chromosome"/>
</dbReference>
<organism evidence="3 4">
    <name type="scientific">Roseateles amylovorans</name>
    <dbReference type="NCBI Taxonomy" id="2978473"/>
    <lineage>
        <taxon>Bacteria</taxon>
        <taxon>Pseudomonadati</taxon>
        <taxon>Pseudomonadota</taxon>
        <taxon>Betaproteobacteria</taxon>
        <taxon>Burkholderiales</taxon>
        <taxon>Sphaerotilaceae</taxon>
        <taxon>Roseateles</taxon>
    </lineage>
</organism>
<dbReference type="Pfam" id="PF14063">
    <property type="entry name" value="DUF4254"/>
    <property type="match status" value="1"/>
</dbReference>
<feature type="compositionally biased region" description="Polar residues" evidence="2">
    <location>
        <begin position="1"/>
        <end position="13"/>
    </location>
</feature>
<dbReference type="EMBL" id="CP104562">
    <property type="protein sequence ID" value="UXH77689.1"/>
    <property type="molecule type" value="Genomic_DNA"/>
</dbReference>
<keyword evidence="1" id="KW-0175">Coiled coil</keyword>
<feature type="region of interest" description="Disordered" evidence="2">
    <location>
        <begin position="1"/>
        <end position="38"/>
    </location>
</feature>
<gene>
    <name evidence="3" type="ORF">N4261_22325</name>
</gene>
<evidence type="ECO:0000313" key="4">
    <source>
        <dbReference type="Proteomes" id="UP001064933"/>
    </source>
</evidence>
<name>A0ABY6B127_9BURK</name>
<protein>
    <submittedName>
        <fullName evidence="3">DUF4254 domain-containing protein</fullName>
    </submittedName>
</protein>
<evidence type="ECO:0000313" key="3">
    <source>
        <dbReference type="EMBL" id="UXH77689.1"/>
    </source>
</evidence>
<dbReference type="RefSeq" id="WP_261757442.1">
    <property type="nucleotide sequence ID" value="NZ_CP104562.2"/>
</dbReference>
<proteinExistence type="predicted"/>
<dbReference type="InterPro" id="IPR025350">
    <property type="entry name" value="DUF4254"/>
</dbReference>
<evidence type="ECO:0000256" key="1">
    <source>
        <dbReference type="SAM" id="Coils"/>
    </source>
</evidence>
<accession>A0ABY6B127</accession>
<feature type="coiled-coil region" evidence="1">
    <location>
        <begin position="189"/>
        <end position="216"/>
    </location>
</feature>
<keyword evidence="4" id="KW-1185">Reference proteome</keyword>
<evidence type="ECO:0000256" key="2">
    <source>
        <dbReference type="SAM" id="MobiDB-lite"/>
    </source>
</evidence>